<dbReference type="GO" id="GO:0003677">
    <property type="term" value="F:DNA binding"/>
    <property type="evidence" value="ECO:0007669"/>
    <property type="project" value="UniProtKB-KW"/>
</dbReference>
<dbReference type="Proteomes" id="UP000515135">
    <property type="component" value="Unplaced"/>
</dbReference>
<dbReference type="PROSITE" id="PS51253">
    <property type="entry name" value="HTH_CENPB"/>
    <property type="match status" value="1"/>
</dbReference>
<dbReference type="SUPFAM" id="SSF46689">
    <property type="entry name" value="Homeodomain-like"/>
    <property type="match status" value="2"/>
</dbReference>
<protein>
    <submittedName>
        <fullName evidence="6">Tigger transposable element-derived protein 6-like</fullName>
    </submittedName>
</protein>
<dbReference type="AlphaFoldDB" id="A0A6P4YRS7"/>
<keyword evidence="2" id="KW-0238">DNA-binding</keyword>
<dbReference type="Gene3D" id="1.10.10.60">
    <property type="entry name" value="Homeodomain-like"/>
    <property type="match status" value="2"/>
</dbReference>
<dbReference type="InterPro" id="IPR004875">
    <property type="entry name" value="DDE_SF_endonuclease_dom"/>
</dbReference>
<evidence type="ECO:0000256" key="1">
    <source>
        <dbReference type="ARBA" id="ARBA00004123"/>
    </source>
</evidence>
<dbReference type="OrthoDB" id="9909311at2759"/>
<dbReference type="PANTHER" id="PTHR19303:SF73">
    <property type="entry name" value="PROTEIN PDC2"/>
    <property type="match status" value="1"/>
</dbReference>
<dbReference type="Pfam" id="PF04218">
    <property type="entry name" value="CENP-B_N"/>
    <property type="match status" value="1"/>
</dbReference>
<name>A0A6P4YRS7_BRABE</name>
<evidence type="ECO:0000256" key="3">
    <source>
        <dbReference type="ARBA" id="ARBA00023242"/>
    </source>
</evidence>
<organism evidence="5 6">
    <name type="scientific">Branchiostoma belcheri</name>
    <name type="common">Amphioxus</name>
    <dbReference type="NCBI Taxonomy" id="7741"/>
    <lineage>
        <taxon>Eukaryota</taxon>
        <taxon>Metazoa</taxon>
        <taxon>Chordata</taxon>
        <taxon>Cephalochordata</taxon>
        <taxon>Leptocardii</taxon>
        <taxon>Amphioxiformes</taxon>
        <taxon>Branchiostomatidae</taxon>
        <taxon>Branchiostoma</taxon>
    </lineage>
</organism>
<dbReference type="PANTHER" id="PTHR19303">
    <property type="entry name" value="TRANSPOSON"/>
    <property type="match status" value="1"/>
</dbReference>
<comment type="subcellular location">
    <subcellularLocation>
        <location evidence="1">Nucleus</location>
    </subcellularLocation>
</comment>
<dbReference type="KEGG" id="bbel:109470066"/>
<evidence type="ECO:0000313" key="5">
    <source>
        <dbReference type="Proteomes" id="UP000515135"/>
    </source>
</evidence>
<dbReference type="Pfam" id="PF03221">
    <property type="entry name" value="HTH_Tnp_Tc5"/>
    <property type="match status" value="1"/>
</dbReference>
<reference evidence="6" key="1">
    <citation type="submission" date="2025-08" db="UniProtKB">
        <authorList>
            <consortium name="RefSeq"/>
        </authorList>
    </citation>
    <scope>IDENTIFICATION</scope>
    <source>
        <tissue evidence="6">Gonad</tissue>
    </source>
</reference>
<dbReference type="GO" id="GO:0005634">
    <property type="term" value="C:nucleus"/>
    <property type="evidence" value="ECO:0007669"/>
    <property type="project" value="UniProtKB-SubCell"/>
</dbReference>
<evidence type="ECO:0000259" key="4">
    <source>
        <dbReference type="PROSITE" id="PS51253"/>
    </source>
</evidence>
<gene>
    <name evidence="6" type="primary">LOC109470066</name>
</gene>
<evidence type="ECO:0000256" key="2">
    <source>
        <dbReference type="ARBA" id="ARBA00023125"/>
    </source>
</evidence>
<dbReference type="InterPro" id="IPR006600">
    <property type="entry name" value="HTH_CenpB_DNA-bd_dom"/>
</dbReference>
<keyword evidence="5" id="KW-1185">Reference proteome</keyword>
<sequence>MLPCSFVMFLQRMFDFLDNSFFLNKIACVSVCCLITVEFVSTATRSLPTNMPINTPAKKRVDLTIADKVKVIKLLDSVPKLSQTEVGKRFGCSTAQVCRINKNREEIMRQWECNSNPNRKRKREGKSGEVEEALMRWFVNARAKNVPLSGPILMEKARQLAESLGDENFKPTDGWLGRWKQRNGIAFKRGHGEKKDADTQSAENWVRDVLPGILQEYDEDDIYNCDETGLLYRALPSGTLAQKTETVSGSKKAMDRISVMFCCNMTGTDKLTPLVIGHSRNPRCFRGQRVPLPWESNKKAWMTAAIFREWVRKIDVEMGRRRKKIVLLLDNCTAHPHDIPLENIRLVFLPANTTSLIQPLDQGIIRNFKGLYRAQMLRRVISAVDNDEIDNAQKFAKTTTVLDALFMVREAWKGVKDVTVRNCFGKVSIDELHFVNCM</sequence>
<proteinExistence type="predicted"/>
<feature type="domain" description="HTH CENPB-type" evidence="4">
    <location>
        <begin position="118"/>
        <end position="189"/>
    </location>
</feature>
<dbReference type="RefSeq" id="XP_019624404.1">
    <property type="nucleotide sequence ID" value="XM_019768845.1"/>
</dbReference>
<dbReference type="InterPro" id="IPR007889">
    <property type="entry name" value="HTH_Psq"/>
</dbReference>
<keyword evidence="3" id="KW-0539">Nucleus</keyword>
<evidence type="ECO:0000313" key="6">
    <source>
        <dbReference type="RefSeq" id="XP_019624404.1"/>
    </source>
</evidence>
<dbReference type="InterPro" id="IPR050863">
    <property type="entry name" value="CenT-Element_Derived"/>
</dbReference>
<dbReference type="GeneID" id="109470066"/>
<dbReference type="SMART" id="SM00674">
    <property type="entry name" value="CENPB"/>
    <property type="match status" value="1"/>
</dbReference>
<dbReference type="InterPro" id="IPR009057">
    <property type="entry name" value="Homeodomain-like_sf"/>
</dbReference>
<accession>A0A6P4YRS7</accession>
<dbReference type="Pfam" id="PF03184">
    <property type="entry name" value="DDE_1"/>
    <property type="match status" value="1"/>
</dbReference>